<dbReference type="InterPro" id="IPR015797">
    <property type="entry name" value="NUDIX_hydrolase-like_dom_sf"/>
</dbReference>
<evidence type="ECO:0000313" key="8">
    <source>
        <dbReference type="EMBL" id="KKA28634.1"/>
    </source>
</evidence>
<evidence type="ECO:0000256" key="3">
    <source>
        <dbReference type="ARBA" id="ARBA00022723"/>
    </source>
</evidence>
<evidence type="ECO:0000256" key="2">
    <source>
        <dbReference type="ARBA" id="ARBA00001946"/>
    </source>
</evidence>
<dbReference type="PANTHER" id="PTHR12992">
    <property type="entry name" value="NUDIX HYDROLASE"/>
    <property type="match status" value="1"/>
</dbReference>
<dbReference type="Pfam" id="PF00293">
    <property type="entry name" value="NUDIX"/>
    <property type="match status" value="1"/>
</dbReference>
<reference evidence="8 9" key="1">
    <citation type="submission" date="2015-03" db="EMBL/GenBank/DDBJ databases">
        <authorList>
            <person name="Radwan O."/>
            <person name="Al-Naeli F.A."/>
            <person name="Rendon G.A."/>
            <person name="Fields C."/>
        </authorList>
    </citation>
    <scope>NUCLEOTIDE SEQUENCE [LARGE SCALE GENOMIC DNA]</scope>
    <source>
        <strain evidence="8">CR-DP1</strain>
    </source>
</reference>
<dbReference type="OrthoDB" id="206213at2759"/>
<proteinExistence type="predicted"/>
<evidence type="ECO:0000256" key="4">
    <source>
        <dbReference type="ARBA" id="ARBA00022801"/>
    </source>
</evidence>
<keyword evidence="3" id="KW-0479">Metal-binding</keyword>
<keyword evidence="9" id="KW-1185">Reference proteome</keyword>
<dbReference type="SUPFAM" id="SSF55811">
    <property type="entry name" value="Nudix"/>
    <property type="match status" value="1"/>
</dbReference>
<evidence type="ECO:0000256" key="5">
    <source>
        <dbReference type="ARBA" id="ARBA00022842"/>
    </source>
</evidence>
<feature type="domain" description="Nudix hydrolase" evidence="7">
    <location>
        <begin position="32"/>
        <end position="202"/>
    </location>
</feature>
<comment type="cofactor">
    <cofactor evidence="1">
        <name>Mn(2+)</name>
        <dbReference type="ChEBI" id="CHEBI:29035"/>
    </cofactor>
</comment>
<comment type="cofactor">
    <cofactor evidence="2">
        <name>Mg(2+)</name>
        <dbReference type="ChEBI" id="CHEBI:18420"/>
    </cofactor>
</comment>
<dbReference type="EMBL" id="LAEV01001222">
    <property type="protein sequence ID" value="KKA28634.1"/>
    <property type="molecule type" value="Genomic_DNA"/>
</dbReference>
<dbReference type="InterPro" id="IPR000086">
    <property type="entry name" value="NUDIX_hydrolase_dom"/>
</dbReference>
<comment type="caution">
    <text evidence="8">The sequence shown here is derived from an EMBL/GenBank/DDBJ whole genome shotgun (WGS) entry which is preliminary data.</text>
</comment>
<protein>
    <recommendedName>
        <fullName evidence="7">Nudix hydrolase domain-containing protein</fullName>
    </recommendedName>
</protein>
<keyword evidence="5" id="KW-0460">Magnesium</keyword>
<dbReference type="GO" id="GO:0046872">
    <property type="term" value="F:metal ion binding"/>
    <property type="evidence" value="ECO:0007669"/>
    <property type="project" value="UniProtKB-KW"/>
</dbReference>
<gene>
    <name evidence="8" type="ORF">TD95_001878</name>
</gene>
<evidence type="ECO:0000313" key="9">
    <source>
        <dbReference type="Proteomes" id="UP000033483"/>
    </source>
</evidence>
<dbReference type="Proteomes" id="UP000033483">
    <property type="component" value="Unassembled WGS sequence"/>
</dbReference>
<dbReference type="PROSITE" id="PS51462">
    <property type="entry name" value="NUDIX"/>
    <property type="match status" value="1"/>
</dbReference>
<dbReference type="AlphaFoldDB" id="A0A0F4ZDG9"/>
<dbReference type="GO" id="GO:0010945">
    <property type="term" value="F:coenzyme A diphosphatase activity"/>
    <property type="evidence" value="ECO:0007669"/>
    <property type="project" value="InterPro"/>
</dbReference>
<sequence>MAPLNLQSLAAVARLRRFSAPSFPLWNNLPACRRAGVLILLYPDRVGDLRVVLTMRATGMRNFGGHAAFPGGKADSKHESPYEIARREAWEEIGLPQTNAELPPGFEIQFLCYLPHALARTDVVVRPCVALLNRVPARSAFTSSSPSFTAPPFSTSPIAANALKPTPDANEVAAVFSSGLADFLTTQDTPTRDADSYRKAPTPPGPWYTGHWADYDGQPWRVHNFYVPITNQRVAKPPPSLLHPAHTQAGDPLEEYPGRYKVWGMTAKILTETARVAYARRPSMEHNEQLGDEDLAMRAADMGRFFDRQRRKKSLQRPSAMPITLPEAAMQMGAHFGSNARV</sequence>
<accession>A0A0F4ZDG9</accession>
<organism evidence="8 9">
    <name type="scientific">Thielaviopsis punctulata</name>
    <dbReference type="NCBI Taxonomy" id="72032"/>
    <lineage>
        <taxon>Eukaryota</taxon>
        <taxon>Fungi</taxon>
        <taxon>Dikarya</taxon>
        <taxon>Ascomycota</taxon>
        <taxon>Pezizomycotina</taxon>
        <taxon>Sordariomycetes</taxon>
        <taxon>Hypocreomycetidae</taxon>
        <taxon>Microascales</taxon>
        <taxon>Ceratocystidaceae</taxon>
        <taxon>Thielaviopsis</taxon>
    </lineage>
</organism>
<evidence type="ECO:0000259" key="7">
    <source>
        <dbReference type="PROSITE" id="PS51462"/>
    </source>
</evidence>
<evidence type="ECO:0000256" key="6">
    <source>
        <dbReference type="ARBA" id="ARBA00023211"/>
    </source>
</evidence>
<dbReference type="CDD" id="cd03426">
    <property type="entry name" value="NUDIX_CoAse_Nudt7"/>
    <property type="match status" value="1"/>
</dbReference>
<evidence type="ECO:0000256" key="1">
    <source>
        <dbReference type="ARBA" id="ARBA00001936"/>
    </source>
</evidence>
<dbReference type="InterPro" id="IPR045121">
    <property type="entry name" value="CoAse"/>
</dbReference>
<dbReference type="PANTHER" id="PTHR12992:SF24">
    <property type="entry name" value="PEROXISOMAL COENZYME A DIPHOSPHATASE NUDT7"/>
    <property type="match status" value="1"/>
</dbReference>
<dbReference type="Gene3D" id="3.90.79.10">
    <property type="entry name" value="Nucleoside Triphosphate Pyrophosphohydrolase"/>
    <property type="match status" value="1"/>
</dbReference>
<keyword evidence="4" id="KW-0378">Hydrolase</keyword>
<name>A0A0F4ZDG9_9PEZI</name>
<keyword evidence="6" id="KW-0464">Manganese</keyword>
<dbReference type="GO" id="GO:0015938">
    <property type="term" value="P:coenzyme A catabolic process"/>
    <property type="evidence" value="ECO:0007669"/>
    <property type="project" value="TreeGrafter"/>
</dbReference>